<keyword evidence="2" id="KW-1133">Transmembrane helix</keyword>
<dbReference type="OrthoDB" id="9990940at2"/>
<sequence>MTEQSNLSTDGGESKGKHQRLLPLFVIALALMGVGFYLALEPQDDVDVAGGERPVLSDMRPLEIADEAVDAEVAPVELVLAPFESRPVELTLRQKSRREGAGDDTGVMQTVIELGLHEEVDAAEEGRFDQKGVLAIDRSYDRAQAEVTAGDGQTIGTGITSQVEELLRGSVTRMFVTKHGEPVDFEWREVPNPQARRMLYLVRDAQTFLTPRFFNGDVNPGDTWSYKRPMMVEEPKAGVSAEGEVTIDNRFVGVIEDGERRIGVVRQTLRASAEGKLDADEAKADFSLEGEGAGVVLVAIGEGKTLAADIDLERKLTVDAGDEPVVYTSEIFLGLRPEGGLTLPELRKQQDEESHELEASKDHAEAE</sequence>
<accession>A0A5B8XYV6</accession>
<name>A0A4Y6PNG2_PERCE</name>
<dbReference type="RefSeq" id="WP_141196338.1">
    <property type="nucleotide sequence ID" value="NZ_CP041186.1"/>
</dbReference>
<evidence type="ECO:0000313" key="3">
    <source>
        <dbReference type="EMBL" id="QDG49841.1"/>
    </source>
</evidence>
<evidence type="ECO:0000313" key="4">
    <source>
        <dbReference type="Proteomes" id="UP000315995"/>
    </source>
</evidence>
<dbReference type="EMBL" id="CP041186">
    <property type="protein sequence ID" value="QDG49841.1"/>
    <property type="molecule type" value="Genomic_DNA"/>
</dbReference>
<dbReference type="Proteomes" id="UP000315995">
    <property type="component" value="Chromosome"/>
</dbReference>
<protein>
    <recommendedName>
        <fullName evidence="5">DUF4340 domain-containing protein</fullName>
    </recommendedName>
</protein>
<gene>
    <name evidence="3" type="ORF">FIV42_03525</name>
</gene>
<organism evidence="3 4">
    <name type="scientific">Persicimonas caeni</name>
    <dbReference type="NCBI Taxonomy" id="2292766"/>
    <lineage>
        <taxon>Bacteria</taxon>
        <taxon>Deltaproteobacteria</taxon>
        <taxon>Bradymonadales</taxon>
        <taxon>Bradymonadaceae</taxon>
        <taxon>Persicimonas</taxon>
    </lineage>
</organism>
<keyword evidence="2" id="KW-0472">Membrane</keyword>
<keyword evidence="4" id="KW-1185">Reference proteome</keyword>
<reference evidence="3 4" key="1">
    <citation type="submission" date="2019-06" db="EMBL/GenBank/DDBJ databases">
        <title>Persicimonas caeni gen. nov., sp. nov., a predatory bacterium isolated from solar saltern.</title>
        <authorList>
            <person name="Wang S."/>
        </authorList>
    </citation>
    <scope>NUCLEOTIDE SEQUENCE [LARGE SCALE GENOMIC DNA]</scope>
    <source>
        <strain evidence="3 4">YN101</strain>
    </source>
</reference>
<evidence type="ECO:0008006" key="5">
    <source>
        <dbReference type="Google" id="ProtNLM"/>
    </source>
</evidence>
<evidence type="ECO:0000256" key="1">
    <source>
        <dbReference type="SAM" id="MobiDB-lite"/>
    </source>
</evidence>
<feature type="transmembrane region" description="Helical" evidence="2">
    <location>
        <begin position="21"/>
        <end position="40"/>
    </location>
</feature>
<feature type="region of interest" description="Disordered" evidence="1">
    <location>
        <begin position="343"/>
        <end position="367"/>
    </location>
</feature>
<feature type="compositionally biased region" description="Basic and acidic residues" evidence="1">
    <location>
        <begin position="345"/>
        <end position="367"/>
    </location>
</feature>
<keyword evidence="2" id="KW-0812">Transmembrane</keyword>
<proteinExistence type="predicted"/>
<dbReference type="AlphaFoldDB" id="A0A4Y6PNG2"/>
<evidence type="ECO:0000256" key="2">
    <source>
        <dbReference type="SAM" id="Phobius"/>
    </source>
</evidence>
<accession>A0A4Y6PNG2</accession>